<feature type="region of interest" description="Disordered" evidence="8">
    <location>
        <begin position="1"/>
        <end position="34"/>
    </location>
</feature>
<dbReference type="InterPro" id="IPR044189">
    <property type="entry name" value="XPO4/7-like"/>
</dbReference>
<evidence type="ECO:0000313" key="11">
    <source>
        <dbReference type="EMBL" id="SZX59615.1"/>
    </source>
</evidence>
<dbReference type="InterPro" id="IPR057947">
    <property type="entry name" value="TPR_XPO7/RBP17"/>
</dbReference>
<dbReference type="Proteomes" id="UP000256970">
    <property type="component" value="Unassembled WGS sequence"/>
</dbReference>
<dbReference type="Pfam" id="PF25795">
    <property type="entry name" value="TPR_XPO7"/>
    <property type="match status" value="2"/>
</dbReference>
<name>A0A383V245_TETOB</name>
<evidence type="ECO:0000256" key="6">
    <source>
        <dbReference type="ARBA" id="ARBA00022927"/>
    </source>
</evidence>
<feature type="transmembrane region" description="Helical" evidence="9">
    <location>
        <begin position="639"/>
        <end position="655"/>
    </location>
</feature>
<feature type="domain" description="Exportin-7/Ran-binding protein 17 TPR repeats" evidence="10">
    <location>
        <begin position="390"/>
        <end position="565"/>
    </location>
</feature>
<evidence type="ECO:0000256" key="3">
    <source>
        <dbReference type="ARBA" id="ARBA00009466"/>
    </source>
</evidence>
<reference evidence="11 12" key="1">
    <citation type="submission" date="2016-10" db="EMBL/GenBank/DDBJ databases">
        <authorList>
            <person name="Cai Z."/>
        </authorList>
    </citation>
    <scope>NUCLEOTIDE SEQUENCE [LARGE SCALE GENOMIC DNA]</scope>
</reference>
<dbReference type="GO" id="GO:0005049">
    <property type="term" value="F:nuclear export signal receptor activity"/>
    <property type="evidence" value="ECO:0007669"/>
    <property type="project" value="InterPro"/>
</dbReference>
<proteinExistence type="inferred from homology"/>
<keyword evidence="4" id="KW-0813">Transport</keyword>
<dbReference type="STRING" id="3088.A0A383V245"/>
<evidence type="ECO:0000256" key="2">
    <source>
        <dbReference type="ARBA" id="ARBA00004496"/>
    </source>
</evidence>
<dbReference type="Gene3D" id="1.25.10.10">
    <property type="entry name" value="Leucine-rich Repeat Variant"/>
    <property type="match status" value="2"/>
</dbReference>
<evidence type="ECO:0000256" key="1">
    <source>
        <dbReference type="ARBA" id="ARBA00004123"/>
    </source>
</evidence>
<organism evidence="11 12">
    <name type="scientific">Tetradesmus obliquus</name>
    <name type="common">Green alga</name>
    <name type="synonym">Acutodesmus obliquus</name>
    <dbReference type="NCBI Taxonomy" id="3088"/>
    <lineage>
        <taxon>Eukaryota</taxon>
        <taxon>Viridiplantae</taxon>
        <taxon>Chlorophyta</taxon>
        <taxon>core chlorophytes</taxon>
        <taxon>Chlorophyceae</taxon>
        <taxon>CS clade</taxon>
        <taxon>Sphaeropleales</taxon>
        <taxon>Scenedesmaceae</taxon>
        <taxon>Tetradesmus</taxon>
    </lineage>
</organism>
<dbReference type="FunFam" id="1.25.10.10:FF:000158">
    <property type="entry name" value="ARM repeat superfamily protein"/>
    <property type="match status" value="1"/>
</dbReference>
<dbReference type="GO" id="GO:0006611">
    <property type="term" value="P:protein export from nucleus"/>
    <property type="evidence" value="ECO:0007669"/>
    <property type="project" value="TreeGrafter"/>
</dbReference>
<feature type="compositionally biased region" description="Polar residues" evidence="8">
    <location>
        <begin position="22"/>
        <end position="34"/>
    </location>
</feature>
<dbReference type="AlphaFoldDB" id="A0A383V245"/>
<keyword evidence="7" id="KW-0539">Nucleus</keyword>
<feature type="domain" description="Exportin-7/Ran-binding protein 17 TPR repeats" evidence="10">
    <location>
        <begin position="694"/>
        <end position="787"/>
    </location>
</feature>
<evidence type="ECO:0000256" key="9">
    <source>
        <dbReference type="SAM" id="Phobius"/>
    </source>
</evidence>
<dbReference type="InterPro" id="IPR011989">
    <property type="entry name" value="ARM-like"/>
</dbReference>
<dbReference type="PANTHER" id="PTHR12596">
    <property type="entry name" value="EXPORTIN 4,7-RELATED"/>
    <property type="match status" value="1"/>
</dbReference>
<dbReference type="GO" id="GO:0005737">
    <property type="term" value="C:cytoplasm"/>
    <property type="evidence" value="ECO:0007669"/>
    <property type="project" value="UniProtKB-SubCell"/>
</dbReference>
<feature type="transmembrane region" description="Helical" evidence="9">
    <location>
        <begin position="598"/>
        <end position="619"/>
    </location>
</feature>
<keyword evidence="5" id="KW-0963">Cytoplasm</keyword>
<evidence type="ECO:0000256" key="5">
    <source>
        <dbReference type="ARBA" id="ARBA00022490"/>
    </source>
</evidence>
<dbReference type="SUPFAM" id="SSF48371">
    <property type="entry name" value="ARM repeat"/>
    <property type="match status" value="1"/>
</dbReference>
<keyword evidence="9" id="KW-1133">Transmembrane helix</keyword>
<keyword evidence="6" id="KW-0653">Protein transport</keyword>
<evidence type="ECO:0000256" key="7">
    <source>
        <dbReference type="ARBA" id="ARBA00023242"/>
    </source>
</evidence>
<protein>
    <recommendedName>
        <fullName evidence="10">Exportin-7/Ran-binding protein 17 TPR repeats domain-containing protein</fullName>
    </recommendedName>
</protein>
<evidence type="ECO:0000259" key="10">
    <source>
        <dbReference type="Pfam" id="PF25795"/>
    </source>
</evidence>
<sequence>MAGEDQQRWQQRQQQQLGLHGNTGTSAEAAGTSVQEQQQRRLILLHAQIRIEMKKYFMQYLDTHGPGMEAYVCTSVVQLLCRTVKLAWFDADAPRGIVDECKALMERGSPGHYLLALKVLTMLVSEINTATPGRTLTAHRKIAVSFRDLSLLSVFKVALVALRQLLDNRAEPRLKEQGLTLALACLSFDFVGTCLDDSAEDMSTIQVPSSWRGLIEDPSTLQLFLDYYAASGPPPSKLALECLVRLASVRRSLFSSDVERSKFLNRLVNGCRDILRAQSGLAEHHDNYHEFCRLLGRLKTNYQLSELVSVDNYTEWIQLVAQLTIDSLNSWQWAKDSVYYLLGLWSRLVSSMPYLKGDSPSLLEANVPKITQAYITSRLESVRLVLVGGSSLDDMLDAEDQLSEQLESLPYLVRFQYDKSSQFVCSLIDPLVVNYKQATTMTGLDAAAKQQLAVLEGQLAWMVSIVGSVIRGRLSSSSSSAESQESIDGDLAARVFGLLSLMDTGVHQGRYQENSRQRLDMAVLGFFQNFRKVYIGEQVMQSSTVYSKLGERLGLADHQAVLTLMLLLLLLLLPGDAEQQRVMQSSNVYSKLGERLGLADHQAVLTLMLLLLLLLLQVMQSSTVYSKLRERLGLADHQAVLTLMLLLLLLLQVMQSSNVYSKLGERLGLADHQAVLTLMLLLLLLLPGDAEQQRVMQSSNVYSKLGERLGLADHQAVLTLMLQKIATNLKVYGSSEGLVHLTLTLFQDLATGYMSGKLLLKLEAVHFMLGHHTSAYYSFLDAPPNSRNRTCYYNTLARLLFMEDAPSRFKGFMAPLQSTCYYNTLAWLLFMEDAPSRFKGFMAPLQSAFGEIAARSSNCSSPAQLRQSAPQLAVVGLFRDLRGIAAATATRRTYSLLFDWMYPAHFRAVLCCLEAFADTPAVTTPLLKFVSEFVFNKSQRLTFDSSSPNGILLFREVSKVLVCYGQHVLNVQQVSDPYNDKYKGIWICLQALSRAMSGNYVNFGVFELYGDAALSDALGVALRMALSIPLADIMSYKKVAKAYFSLIEVLCHNHTGTVACQDSVTFGFILSSLDQGLKSLDVSISSACASAVDNLASFYFRNVVREPESGRPAPGSAEMQEHLRQQPALLPEILRSLFEIILFEENSNQWSLSRPMLSLILINEAVYLQLRQQIIVAQPPDKQPHLAACLDKLMTDVGSNLEPKNRDKFTQNLTIVRHEYRSKT</sequence>
<dbReference type="InterPro" id="IPR016024">
    <property type="entry name" value="ARM-type_fold"/>
</dbReference>
<accession>A0A383V245</accession>
<evidence type="ECO:0000256" key="4">
    <source>
        <dbReference type="ARBA" id="ARBA00022448"/>
    </source>
</evidence>
<comment type="subcellular location">
    <subcellularLocation>
        <location evidence="2">Cytoplasm</location>
    </subcellularLocation>
    <subcellularLocation>
        <location evidence="1">Nucleus</location>
    </subcellularLocation>
</comment>
<keyword evidence="9" id="KW-0812">Transmembrane</keyword>
<keyword evidence="12" id="KW-1185">Reference proteome</keyword>
<keyword evidence="9" id="KW-0472">Membrane</keyword>
<comment type="similarity">
    <text evidence="3">Belongs to the exportin family.</text>
</comment>
<evidence type="ECO:0000313" key="12">
    <source>
        <dbReference type="Proteomes" id="UP000256970"/>
    </source>
</evidence>
<dbReference type="EMBL" id="FNXT01000009">
    <property type="protein sequence ID" value="SZX59615.1"/>
    <property type="molecule type" value="Genomic_DNA"/>
</dbReference>
<dbReference type="GO" id="GO:0005643">
    <property type="term" value="C:nuclear pore"/>
    <property type="evidence" value="ECO:0007669"/>
    <property type="project" value="TreeGrafter"/>
</dbReference>
<dbReference type="PANTHER" id="PTHR12596:SF2">
    <property type="entry name" value="EXPORTIN-7 ISOFORM X1"/>
    <property type="match status" value="1"/>
</dbReference>
<evidence type="ECO:0000256" key="8">
    <source>
        <dbReference type="SAM" id="MobiDB-lite"/>
    </source>
</evidence>
<gene>
    <name evidence="11" type="ORF">BQ4739_LOCUS222</name>
</gene>